<organism evidence="1">
    <name type="scientific">Candidatus Kentrum sp. TUN</name>
    <dbReference type="NCBI Taxonomy" id="2126343"/>
    <lineage>
        <taxon>Bacteria</taxon>
        <taxon>Pseudomonadati</taxon>
        <taxon>Pseudomonadota</taxon>
        <taxon>Gammaproteobacteria</taxon>
        <taxon>Candidatus Kentrum</taxon>
    </lineage>
</organism>
<evidence type="ECO:0000313" key="1">
    <source>
        <dbReference type="EMBL" id="VFK56752.1"/>
    </source>
</evidence>
<dbReference type="EMBL" id="CAADFX010000052">
    <property type="protein sequence ID" value="VFK56752.1"/>
    <property type="molecule type" value="Genomic_DNA"/>
</dbReference>
<dbReference type="AlphaFoldDB" id="A0A450ZSJ7"/>
<protein>
    <submittedName>
        <fullName evidence="1">Uncharacterized protein</fullName>
    </submittedName>
</protein>
<sequence>MPKQRNITPDLEVVERAIDVEHLKNRLTRLTFSESAWYFLAFCEERQFKYLEIENINGRQNISNYVDQIINDMKIPLRWLWRSCKPGAEIPRRYCSEFYGVSWDFYNLAHEYRWFELAYVYASAGVATLQLQDNTVIPIAPFRQDIRYEAYDRLCLDETPRIEEDVGEFLRKVQQTVRVSGDRFRYSLNPRIVNQGLDVLSPVLDRFWLPMSWQLPRYTFGDFSNVFNVLRVMTVIHHFARVAAAERGCIGMGYLDSILLMRKDELSKRLQRYTRLNVNIVNEIVHDATFGKREIRDPDPAIQPLIPLSSDRIAISPALFMGSDIERNFTVLLNRLPKEKEAYSRLSNEREKDLPGRHYQAIATAAFPVLARRIT</sequence>
<reference evidence="1" key="1">
    <citation type="submission" date="2019-02" db="EMBL/GenBank/DDBJ databases">
        <authorList>
            <person name="Gruber-Vodicka R. H."/>
            <person name="Seah K. B. B."/>
        </authorList>
    </citation>
    <scope>NUCLEOTIDE SEQUENCE</scope>
    <source>
        <strain evidence="1">BECK_BY1</strain>
    </source>
</reference>
<gene>
    <name evidence="1" type="ORF">BECKTUN1418D_GA0071000_105217</name>
</gene>
<accession>A0A450ZSJ7</accession>
<proteinExistence type="predicted"/>
<name>A0A450ZSJ7_9GAMM</name>